<feature type="compositionally biased region" description="Basic and acidic residues" evidence="1">
    <location>
        <begin position="43"/>
        <end position="52"/>
    </location>
</feature>
<evidence type="ECO:0000313" key="2">
    <source>
        <dbReference type="EMBL" id="CAD9179057.1"/>
    </source>
</evidence>
<sequence length="113" mass="12780">MAKTAVQREREQRMAKDQQTALSDWQTSQAFRDALSLVTRFPQLDRLDEQRLQARMKKSSTAGDSMSESQRRHDGAKVGSKTNQASPKASLGVPVEQQQQQVHRSESHDSQDL</sequence>
<dbReference type="EMBL" id="HBGE01093792">
    <property type="protein sequence ID" value="CAD9179057.1"/>
    <property type="molecule type" value="Transcribed_RNA"/>
</dbReference>
<reference evidence="2" key="1">
    <citation type="submission" date="2021-01" db="EMBL/GenBank/DDBJ databases">
        <authorList>
            <person name="Corre E."/>
            <person name="Pelletier E."/>
            <person name="Niang G."/>
            <person name="Scheremetjew M."/>
            <person name="Finn R."/>
            <person name="Kale V."/>
            <person name="Holt S."/>
            <person name="Cochrane G."/>
            <person name="Meng A."/>
            <person name="Brown T."/>
            <person name="Cohen L."/>
        </authorList>
    </citation>
    <scope>NUCLEOTIDE SEQUENCE</scope>
    <source>
        <strain evidence="2">OF101</strain>
    </source>
</reference>
<accession>A0A7S1RYH1</accession>
<feature type="region of interest" description="Disordered" evidence="1">
    <location>
        <begin position="42"/>
        <end position="113"/>
    </location>
</feature>
<feature type="compositionally biased region" description="Basic and acidic residues" evidence="1">
    <location>
        <begin position="1"/>
        <end position="16"/>
    </location>
</feature>
<evidence type="ECO:0000256" key="1">
    <source>
        <dbReference type="SAM" id="MobiDB-lite"/>
    </source>
</evidence>
<feature type="compositionally biased region" description="Basic and acidic residues" evidence="1">
    <location>
        <begin position="103"/>
        <end position="113"/>
    </location>
</feature>
<name>A0A7S1RYH1_ALECA</name>
<feature type="compositionally biased region" description="Polar residues" evidence="1">
    <location>
        <begin position="59"/>
        <end position="68"/>
    </location>
</feature>
<gene>
    <name evidence="2" type="ORF">ACAT0790_LOCUS55829</name>
</gene>
<feature type="region of interest" description="Disordered" evidence="1">
    <location>
        <begin position="1"/>
        <end position="24"/>
    </location>
</feature>
<protein>
    <submittedName>
        <fullName evidence="2">Uncharacterized protein</fullName>
    </submittedName>
</protein>
<organism evidence="2">
    <name type="scientific">Alexandrium catenella</name>
    <name type="common">Red tide dinoflagellate</name>
    <name type="synonym">Gonyaulax catenella</name>
    <dbReference type="NCBI Taxonomy" id="2925"/>
    <lineage>
        <taxon>Eukaryota</taxon>
        <taxon>Sar</taxon>
        <taxon>Alveolata</taxon>
        <taxon>Dinophyceae</taxon>
        <taxon>Gonyaulacales</taxon>
        <taxon>Pyrocystaceae</taxon>
        <taxon>Alexandrium</taxon>
    </lineage>
</organism>
<proteinExistence type="predicted"/>
<dbReference type="AlphaFoldDB" id="A0A7S1RYH1"/>